<dbReference type="PANTHER" id="PTHR30212:SF2">
    <property type="entry name" value="PROTEIN YIIM"/>
    <property type="match status" value="1"/>
</dbReference>
<gene>
    <name evidence="2" type="ORF">ACFSUF_24220</name>
</gene>
<dbReference type="InterPro" id="IPR052353">
    <property type="entry name" value="Benzoxazolinone_Detox_Enz"/>
</dbReference>
<dbReference type="Proteomes" id="UP001597541">
    <property type="component" value="Unassembled WGS sequence"/>
</dbReference>
<dbReference type="EMBL" id="JBHUME010000019">
    <property type="protein sequence ID" value="MFD2615517.1"/>
    <property type="molecule type" value="Genomic_DNA"/>
</dbReference>
<evidence type="ECO:0000259" key="1">
    <source>
        <dbReference type="PROSITE" id="PS51340"/>
    </source>
</evidence>
<dbReference type="RefSeq" id="WP_377607462.1">
    <property type="nucleotide sequence ID" value="NZ_JBHUME010000019.1"/>
</dbReference>
<protein>
    <submittedName>
        <fullName evidence="2">MOSC domain-containing protein</fullName>
    </submittedName>
</protein>
<evidence type="ECO:0000313" key="3">
    <source>
        <dbReference type="Proteomes" id="UP001597541"/>
    </source>
</evidence>
<dbReference type="PROSITE" id="PS51340">
    <property type="entry name" value="MOSC"/>
    <property type="match status" value="1"/>
</dbReference>
<sequence>MKIISLFAGEPRLLETATEEKLRTAIHKSSANSLRITKQGIQGDDVANTKHHGGPDRVVCLYSLEHYASWEAEYGHPMQTPGAGENVLTEGMTEDKVRIGDMFRMGTALLQVTQGRVPCRTLAVYNNMPDLHLRFKETGWTGYFMRILEEGTVTGQSAVELVSTDPAACTVAEANHILFHQKEDAAAARRLFQSPGLAQVWSELLSARLR</sequence>
<dbReference type="InterPro" id="IPR005163">
    <property type="entry name" value="Tri_helical_YiiM-like"/>
</dbReference>
<dbReference type="SUPFAM" id="SSF50800">
    <property type="entry name" value="PK beta-barrel domain-like"/>
    <property type="match status" value="1"/>
</dbReference>
<reference evidence="3" key="1">
    <citation type="journal article" date="2019" name="Int. J. Syst. Evol. Microbiol.">
        <title>The Global Catalogue of Microorganisms (GCM) 10K type strain sequencing project: providing services to taxonomists for standard genome sequencing and annotation.</title>
        <authorList>
            <consortium name="The Broad Institute Genomics Platform"/>
            <consortium name="The Broad Institute Genome Sequencing Center for Infectious Disease"/>
            <person name="Wu L."/>
            <person name="Ma J."/>
        </authorList>
    </citation>
    <scope>NUCLEOTIDE SEQUENCE [LARGE SCALE GENOMIC DNA]</scope>
    <source>
        <strain evidence="3">KCTC 3950</strain>
    </source>
</reference>
<proteinExistence type="predicted"/>
<dbReference type="Pfam" id="PF03473">
    <property type="entry name" value="MOSC"/>
    <property type="match status" value="1"/>
</dbReference>
<organism evidence="2 3">
    <name type="scientific">Paenibacillus gansuensis</name>
    <dbReference type="NCBI Taxonomy" id="306542"/>
    <lineage>
        <taxon>Bacteria</taxon>
        <taxon>Bacillati</taxon>
        <taxon>Bacillota</taxon>
        <taxon>Bacilli</taxon>
        <taxon>Bacillales</taxon>
        <taxon>Paenibacillaceae</taxon>
        <taxon>Paenibacillus</taxon>
    </lineage>
</organism>
<comment type="caution">
    <text evidence="2">The sequence shown here is derived from an EMBL/GenBank/DDBJ whole genome shotgun (WGS) entry which is preliminary data.</text>
</comment>
<dbReference type="InterPro" id="IPR011037">
    <property type="entry name" value="Pyrv_Knase-like_insert_dom_sf"/>
</dbReference>
<keyword evidence="3" id="KW-1185">Reference proteome</keyword>
<dbReference type="InterPro" id="IPR005302">
    <property type="entry name" value="MoCF_Sase_C"/>
</dbReference>
<dbReference type="PANTHER" id="PTHR30212">
    <property type="entry name" value="PROTEIN YIIM"/>
    <property type="match status" value="1"/>
</dbReference>
<dbReference type="Gene3D" id="2.40.33.20">
    <property type="entry name" value="PK beta-barrel domain-like"/>
    <property type="match status" value="1"/>
</dbReference>
<evidence type="ECO:0000313" key="2">
    <source>
        <dbReference type="EMBL" id="MFD2615517.1"/>
    </source>
</evidence>
<accession>A0ABW5PMC4</accession>
<feature type="domain" description="MOSC" evidence="1">
    <location>
        <begin position="28"/>
        <end position="162"/>
    </location>
</feature>
<name>A0ABW5PMC4_9BACL</name>
<dbReference type="Pfam" id="PF03475">
    <property type="entry name" value="YiiM_3-alpha"/>
    <property type="match status" value="1"/>
</dbReference>